<dbReference type="Pfam" id="PF00672">
    <property type="entry name" value="HAMP"/>
    <property type="match status" value="1"/>
</dbReference>
<accession>A0A1M6IME5</accession>
<keyword evidence="10" id="KW-1185">Reference proteome</keyword>
<evidence type="ECO:0000256" key="3">
    <source>
        <dbReference type="ARBA" id="ARBA00029447"/>
    </source>
</evidence>
<dbReference type="Pfam" id="PF00015">
    <property type="entry name" value="MCPsignal"/>
    <property type="match status" value="1"/>
</dbReference>
<dbReference type="SUPFAM" id="SSF58104">
    <property type="entry name" value="Methyl-accepting chemotaxis protein (MCP) signaling domain"/>
    <property type="match status" value="1"/>
</dbReference>
<evidence type="ECO:0000259" key="8">
    <source>
        <dbReference type="PROSITE" id="PS50885"/>
    </source>
</evidence>
<feature type="domain" description="HAMP" evidence="8">
    <location>
        <begin position="366"/>
        <end position="418"/>
    </location>
</feature>
<dbReference type="InterPro" id="IPR003660">
    <property type="entry name" value="HAMP_dom"/>
</dbReference>
<feature type="domain" description="Methyl-accepting transducer" evidence="7">
    <location>
        <begin position="458"/>
        <end position="687"/>
    </location>
</feature>
<dbReference type="OrthoDB" id="9816383at2"/>
<dbReference type="CDD" id="cd11386">
    <property type="entry name" value="MCP_signal"/>
    <property type="match status" value="1"/>
</dbReference>
<dbReference type="GO" id="GO:0004888">
    <property type="term" value="F:transmembrane signaling receptor activity"/>
    <property type="evidence" value="ECO:0007669"/>
    <property type="project" value="TreeGrafter"/>
</dbReference>
<reference evidence="9 10" key="1">
    <citation type="submission" date="2016-11" db="EMBL/GenBank/DDBJ databases">
        <authorList>
            <person name="Jaros S."/>
            <person name="Januszkiewicz K."/>
            <person name="Wedrychowicz H."/>
        </authorList>
    </citation>
    <scope>NUCLEOTIDE SEQUENCE [LARGE SCALE GENOMIC DNA]</scope>
    <source>
        <strain evidence="9 10">DSM 5091</strain>
    </source>
</reference>
<keyword evidence="6" id="KW-0812">Transmembrane</keyword>
<evidence type="ECO:0000313" key="9">
    <source>
        <dbReference type="EMBL" id="SHJ35686.1"/>
    </source>
</evidence>
<dbReference type="AlphaFoldDB" id="A0A1M6IME5"/>
<dbReference type="GO" id="GO:0005886">
    <property type="term" value="C:plasma membrane"/>
    <property type="evidence" value="ECO:0007669"/>
    <property type="project" value="TreeGrafter"/>
</dbReference>
<keyword evidence="2" id="KW-0145">Chemotaxis</keyword>
<feature type="region of interest" description="Disordered" evidence="5">
    <location>
        <begin position="726"/>
        <end position="749"/>
    </location>
</feature>
<sequence>MKLFGKIFLPIFISLVIASLALGFMTYYKTDILVATGMEREEALRAGEHSVLAQEKLSKIVKSSAINAKLHQEQAAVISSLDFVKEAYTKAQQGSLDLDTDPQVREARNFLKDNFTPIEDSFVRLTGNQDLRAHFHLANNRSFARVWRDGWQVKRNGKKLDISDDLSGFREMVVNTNRNQKPLQGLELGIGGFVIRGIVPVNNLSGEHAGSIEIYSSYGKLVEETELAEGMTISLVMPASKLSIAKKLDDPQKFPVIDNAWVQVCSSDPTILSKTYQQEEFSQAFAQTDSQYETETHSVYTRRVEDFSGKPIGMLVLTEDLAAWNAAMAAAHEHGHEQIKATLTYTVGLLALVTLVLGGIAYFLAKRISFSVQSTVSMLNEMEAGNLDSRLESKGKDEIALLSRSLNAFADNLRDEVLTAFERLAAGDFTFKAEGLIAEPLAKANQKLSGILQTVQMTSHKVSADAIQVAETSTNLSNGATQQAAALEEISSSMNEMDSQTLQNAENAKVANQLAEEASNQAAIGGDQMTAMLTAMRDIDDAGQNIGKIIKVIDEIAFQTNLLALNAAVEAARAGQHGKGFAVVAEEVRNLAARSAEAARETAELIEGSTEKTQNGTQIAEQTSAAFNDIVDSISKVTDLVAEIAVASNEQAKGISQVTEGVSQLDAVNQNSTAIAEETAAIAEELSTQTNHLEGVLSRFQIIDSFKGLSFADGITTQTQAIQDEEMANNGSRQPRQFMPLNASEFGRF</sequence>
<keyword evidence="6" id="KW-1133">Transmembrane helix</keyword>
<dbReference type="EMBL" id="FQZT01000007">
    <property type="protein sequence ID" value="SHJ35686.1"/>
    <property type="molecule type" value="Genomic_DNA"/>
</dbReference>
<name>A0A1M6IME5_MALRU</name>
<dbReference type="CDD" id="cd06225">
    <property type="entry name" value="HAMP"/>
    <property type="match status" value="1"/>
</dbReference>
<evidence type="ECO:0000256" key="4">
    <source>
        <dbReference type="PROSITE-ProRule" id="PRU00284"/>
    </source>
</evidence>
<protein>
    <submittedName>
        <fullName evidence="9">Methyl-accepting chemotaxis protein</fullName>
    </submittedName>
</protein>
<dbReference type="Gene3D" id="1.10.287.950">
    <property type="entry name" value="Methyl-accepting chemotaxis protein"/>
    <property type="match status" value="1"/>
</dbReference>
<dbReference type="SMART" id="SM00283">
    <property type="entry name" value="MA"/>
    <property type="match status" value="1"/>
</dbReference>
<dbReference type="PROSITE" id="PS50885">
    <property type="entry name" value="HAMP"/>
    <property type="match status" value="1"/>
</dbReference>
<keyword evidence="6" id="KW-0472">Membrane</keyword>
<dbReference type="PROSITE" id="PS50111">
    <property type="entry name" value="CHEMOTAXIS_TRANSDUC_2"/>
    <property type="match status" value="1"/>
</dbReference>
<dbReference type="InterPro" id="IPR004089">
    <property type="entry name" value="MCPsignal_dom"/>
</dbReference>
<dbReference type="InterPro" id="IPR051310">
    <property type="entry name" value="MCP_chemotaxis"/>
</dbReference>
<dbReference type="Proteomes" id="UP000184171">
    <property type="component" value="Unassembled WGS sequence"/>
</dbReference>
<dbReference type="Gene3D" id="6.10.340.10">
    <property type="match status" value="1"/>
</dbReference>
<proteinExistence type="inferred from homology"/>
<feature type="transmembrane region" description="Helical" evidence="6">
    <location>
        <begin position="7"/>
        <end position="28"/>
    </location>
</feature>
<evidence type="ECO:0000256" key="6">
    <source>
        <dbReference type="SAM" id="Phobius"/>
    </source>
</evidence>
<evidence type="ECO:0000313" key="10">
    <source>
        <dbReference type="Proteomes" id="UP000184171"/>
    </source>
</evidence>
<dbReference type="SMART" id="SM00304">
    <property type="entry name" value="HAMP"/>
    <property type="match status" value="1"/>
</dbReference>
<comment type="similarity">
    <text evidence="3">Belongs to the methyl-accepting chemotaxis (MCP) protein family.</text>
</comment>
<evidence type="ECO:0000256" key="2">
    <source>
        <dbReference type="ARBA" id="ARBA00022500"/>
    </source>
</evidence>
<organism evidence="9 10">
    <name type="scientific">Malonomonas rubra DSM 5091</name>
    <dbReference type="NCBI Taxonomy" id="1122189"/>
    <lineage>
        <taxon>Bacteria</taxon>
        <taxon>Pseudomonadati</taxon>
        <taxon>Thermodesulfobacteriota</taxon>
        <taxon>Desulfuromonadia</taxon>
        <taxon>Desulfuromonadales</taxon>
        <taxon>Geopsychrobacteraceae</taxon>
        <taxon>Malonomonas</taxon>
    </lineage>
</organism>
<dbReference type="PANTHER" id="PTHR43531">
    <property type="entry name" value="PROTEIN ICFG"/>
    <property type="match status" value="1"/>
</dbReference>
<evidence type="ECO:0000259" key="7">
    <source>
        <dbReference type="PROSITE" id="PS50111"/>
    </source>
</evidence>
<comment type="subcellular location">
    <subcellularLocation>
        <location evidence="1">Membrane</location>
    </subcellularLocation>
</comment>
<dbReference type="GO" id="GO:0006935">
    <property type="term" value="P:chemotaxis"/>
    <property type="evidence" value="ECO:0007669"/>
    <property type="project" value="UniProtKB-KW"/>
</dbReference>
<dbReference type="STRING" id="1122189.SAMN02745165_02173"/>
<dbReference type="PANTHER" id="PTHR43531:SF11">
    <property type="entry name" value="METHYL-ACCEPTING CHEMOTAXIS PROTEIN 3"/>
    <property type="match status" value="1"/>
</dbReference>
<evidence type="ECO:0000256" key="5">
    <source>
        <dbReference type="SAM" id="MobiDB-lite"/>
    </source>
</evidence>
<keyword evidence="4" id="KW-0807">Transducer</keyword>
<gene>
    <name evidence="9" type="ORF">SAMN02745165_02173</name>
</gene>
<dbReference type="RefSeq" id="WP_072908750.1">
    <property type="nucleotide sequence ID" value="NZ_FQZT01000007.1"/>
</dbReference>
<dbReference type="GO" id="GO:0007165">
    <property type="term" value="P:signal transduction"/>
    <property type="evidence" value="ECO:0007669"/>
    <property type="project" value="UniProtKB-KW"/>
</dbReference>
<dbReference type="Pfam" id="PF14827">
    <property type="entry name" value="dCache_3"/>
    <property type="match status" value="1"/>
</dbReference>
<dbReference type="InterPro" id="IPR029150">
    <property type="entry name" value="dCache_3"/>
</dbReference>
<evidence type="ECO:0000256" key="1">
    <source>
        <dbReference type="ARBA" id="ARBA00004370"/>
    </source>
</evidence>
<feature type="transmembrane region" description="Helical" evidence="6">
    <location>
        <begin position="343"/>
        <end position="365"/>
    </location>
</feature>
<dbReference type="FunFam" id="1.10.287.950:FF:000001">
    <property type="entry name" value="Methyl-accepting chemotaxis sensory transducer"/>
    <property type="match status" value="1"/>
</dbReference>